<proteinExistence type="predicted"/>
<keyword evidence="4" id="KW-1185">Reference proteome</keyword>
<reference evidence="3" key="2">
    <citation type="submission" date="2022-10" db="EMBL/GenBank/DDBJ databases">
        <authorList>
            <consortium name="ENA_rothamsted_submissions"/>
            <consortium name="culmorum"/>
            <person name="King R."/>
        </authorList>
    </citation>
    <scope>NUCLEOTIDE SEQUENCE</scope>
</reference>
<dbReference type="InterPro" id="IPR010099">
    <property type="entry name" value="SDR39U1"/>
</dbReference>
<dbReference type="InterPro" id="IPR001509">
    <property type="entry name" value="Epimerase_deHydtase"/>
</dbReference>
<protein>
    <recommendedName>
        <fullName evidence="5">Epimerase family protein SDR39U1</fullName>
    </recommendedName>
</protein>
<dbReference type="AlphaFoldDB" id="A0A9N9WX56"/>
<accession>A0A9N9WX56</accession>
<name>A0A9N9WX56_9DIPT</name>
<organism evidence="3 4">
    <name type="scientific">Chironomus riparius</name>
    <dbReference type="NCBI Taxonomy" id="315576"/>
    <lineage>
        <taxon>Eukaryota</taxon>
        <taxon>Metazoa</taxon>
        <taxon>Ecdysozoa</taxon>
        <taxon>Arthropoda</taxon>
        <taxon>Hexapoda</taxon>
        <taxon>Insecta</taxon>
        <taxon>Pterygota</taxon>
        <taxon>Neoptera</taxon>
        <taxon>Endopterygota</taxon>
        <taxon>Diptera</taxon>
        <taxon>Nematocera</taxon>
        <taxon>Chironomoidea</taxon>
        <taxon>Chironomidae</taxon>
        <taxon>Chironominae</taxon>
        <taxon>Chironomus</taxon>
    </lineage>
</organism>
<evidence type="ECO:0008006" key="5">
    <source>
        <dbReference type="Google" id="ProtNLM"/>
    </source>
</evidence>
<evidence type="ECO:0000313" key="4">
    <source>
        <dbReference type="Proteomes" id="UP001153620"/>
    </source>
</evidence>
<dbReference type="OrthoDB" id="276721at2759"/>
<dbReference type="NCBIfam" id="TIGR01777">
    <property type="entry name" value="yfcH"/>
    <property type="match status" value="1"/>
</dbReference>
<dbReference type="Gene3D" id="3.40.50.720">
    <property type="entry name" value="NAD(P)-binding Rossmann-like Domain"/>
    <property type="match status" value="1"/>
</dbReference>
<dbReference type="Pfam" id="PF08338">
    <property type="entry name" value="DUF1731"/>
    <property type="match status" value="1"/>
</dbReference>
<evidence type="ECO:0000313" key="3">
    <source>
        <dbReference type="EMBL" id="CAG9809050.1"/>
    </source>
</evidence>
<dbReference type="PANTHER" id="PTHR11092:SF0">
    <property type="entry name" value="EPIMERASE FAMILY PROTEIN SDR39U1"/>
    <property type="match status" value="1"/>
</dbReference>
<sequence length="302" mass="33917">MKRVLIGGGTGFIGTRLSNLLKDSGYTVTIISRMPGLGRVTWHEVEKHGIKEPTTAIVNLCGQNVLDPTRRWTPGFKQNVWNSRINTSASLVRAISHASPELKPEVFINISGVSNYKPDNKKVYTEYDECKKYDYMSELCIEWEKAATIDKSLGVRNVKLRTGVVLGREGGMIKSLYLPFFFGAGGPVCEGNQPLPWIHIDDLCELIMFSIENKNVDGVLNAVAPDIITNKDFAKAFGRALWRPALIPLPEFVVNFMFSQERAVLLTTGAKIEPKRTIETGFKYQYPKIYDACRSESKLFLF</sequence>
<dbReference type="EMBL" id="OU895879">
    <property type="protein sequence ID" value="CAG9809050.1"/>
    <property type="molecule type" value="Genomic_DNA"/>
</dbReference>
<dbReference type="InterPro" id="IPR013549">
    <property type="entry name" value="DUF1731"/>
</dbReference>
<feature type="domain" description="NAD-dependent epimerase/dehydratase" evidence="1">
    <location>
        <begin position="4"/>
        <end position="215"/>
    </location>
</feature>
<reference evidence="3" key="1">
    <citation type="submission" date="2022-01" db="EMBL/GenBank/DDBJ databases">
        <authorList>
            <person name="King R."/>
        </authorList>
    </citation>
    <scope>NUCLEOTIDE SEQUENCE</scope>
</reference>
<gene>
    <name evidence="3" type="ORF">CHIRRI_LOCUS11882</name>
</gene>
<dbReference type="SUPFAM" id="SSF51735">
    <property type="entry name" value="NAD(P)-binding Rossmann-fold domains"/>
    <property type="match status" value="1"/>
</dbReference>
<evidence type="ECO:0000259" key="1">
    <source>
        <dbReference type="Pfam" id="PF01370"/>
    </source>
</evidence>
<dbReference type="PANTHER" id="PTHR11092">
    <property type="entry name" value="SUGAR NUCLEOTIDE EPIMERASE RELATED"/>
    <property type="match status" value="1"/>
</dbReference>
<evidence type="ECO:0000259" key="2">
    <source>
        <dbReference type="Pfam" id="PF08338"/>
    </source>
</evidence>
<dbReference type="Pfam" id="PF01370">
    <property type="entry name" value="Epimerase"/>
    <property type="match status" value="1"/>
</dbReference>
<dbReference type="InterPro" id="IPR036291">
    <property type="entry name" value="NAD(P)-bd_dom_sf"/>
</dbReference>
<feature type="domain" description="DUF1731" evidence="2">
    <location>
        <begin position="249"/>
        <end position="294"/>
    </location>
</feature>
<dbReference type="Proteomes" id="UP001153620">
    <property type="component" value="Chromosome 3"/>
</dbReference>